<dbReference type="Pfam" id="PF07729">
    <property type="entry name" value="FCD"/>
    <property type="match status" value="1"/>
</dbReference>
<keyword evidence="1" id="KW-0805">Transcription regulation</keyword>
<dbReference type="PANTHER" id="PTHR43537:SF24">
    <property type="entry name" value="GLUCONATE OPERON TRANSCRIPTIONAL REPRESSOR"/>
    <property type="match status" value="1"/>
</dbReference>
<evidence type="ECO:0000256" key="1">
    <source>
        <dbReference type="ARBA" id="ARBA00023015"/>
    </source>
</evidence>
<evidence type="ECO:0000256" key="2">
    <source>
        <dbReference type="ARBA" id="ARBA00023125"/>
    </source>
</evidence>
<dbReference type="PROSITE" id="PS50949">
    <property type="entry name" value="HTH_GNTR"/>
    <property type="match status" value="1"/>
</dbReference>
<dbReference type="InterPro" id="IPR000524">
    <property type="entry name" value="Tscrpt_reg_HTH_GntR"/>
</dbReference>
<reference evidence="5 6" key="1">
    <citation type="submission" date="2020-07" db="EMBL/GenBank/DDBJ databases">
        <title>Sequencing the genomes of 1000 actinobacteria strains.</title>
        <authorList>
            <person name="Klenk H.-P."/>
        </authorList>
    </citation>
    <scope>NUCLEOTIDE SEQUENCE [LARGE SCALE GENOMIC DNA]</scope>
    <source>
        <strain evidence="5 6">DSM 45975</strain>
    </source>
</reference>
<dbReference type="PANTHER" id="PTHR43537">
    <property type="entry name" value="TRANSCRIPTIONAL REGULATOR, GNTR FAMILY"/>
    <property type="match status" value="1"/>
</dbReference>
<dbReference type="AlphaFoldDB" id="A0A839DYC7"/>
<dbReference type="SMART" id="SM00345">
    <property type="entry name" value="HTH_GNTR"/>
    <property type="match status" value="1"/>
</dbReference>
<keyword evidence="2 5" id="KW-0238">DNA-binding</keyword>
<gene>
    <name evidence="5" type="ORF">FHX42_003236</name>
</gene>
<comment type="caution">
    <text evidence="5">The sequence shown here is derived from an EMBL/GenBank/DDBJ whole genome shotgun (WGS) entry which is preliminary data.</text>
</comment>
<dbReference type="SUPFAM" id="SSF46785">
    <property type="entry name" value="Winged helix' DNA-binding domain"/>
    <property type="match status" value="1"/>
</dbReference>
<feature type="domain" description="HTH gntR-type" evidence="4">
    <location>
        <begin position="34"/>
        <end position="101"/>
    </location>
</feature>
<keyword evidence="3" id="KW-0804">Transcription</keyword>
<dbReference type="EMBL" id="JACGWZ010000004">
    <property type="protein sequence ID" value="MBA8825870.1"/>
    <property type="molecule type" value="Genomic_DNA"/>
</dbReference>
<dbReference type="InterPro" id="IPR008920">
    <property type="entry name" value="TF_FadR/GntR_C"/>
</dbReference>
<dbReference type="SUPFAM" id="SSF48008">
    <property type="entry name" value="GntR ligand-binding domain-like"/>
    <property type="match status" value="1"/>
</dbReference>
<dbReference type="Gene3D" id="1.20.120.530">
    <property type="entry name" value="GntR ligand-binding domain-like"/>
    <property type="match status" value="1"/>
</dbReference>
<sequence length="248" mass="27627">MPFAIGFRMTSRHASPMIERAMARAGSPIPRRRPQLPDEVASHVREQIMTGSLREGDYLRLEYIADELGISVTPVREALLALRGDGFVELEPRQGFTVRPLSRRDLSDVYWVQATLAGELASRVATTVTSEELDELDAVQHDLEAAAQRGDTATVEALDSRFHHDLSREAASDKLTWFLGIAVRYAPQHLTTVAGWPEASASDHTAILRALHDRDAEAARTAMSAHITHVGELLIEQLERQGFWDERV</sequence>
<dbReference type="GO" id="GO:0003700">
    <property type="term" value="F:DNA-binding transcription factor activity"/>
    <property type="evidence" value="ECO:0007669"/>
    <property type="project" value="InterPro"/>
</dbReference>
<dbReference type="SMART" id="SM00895">
    <property type="entry name" value="FCD"/>
    <property type="match status" value="1"/>
</dbReference>
<dbReference type="Proteomes" id="UP000569329">
    <property type="component" value="Unassembled WGS sequence"/>
</dbReference>
<evidence type="ECO:0000256" key="3">
    <source>
        <dbReference type="ARBA" id="ARBA00023163"/>
    </source>
</evidence>
<evidence type="ECO:0000313" key="6">
    <source>
        <dbReference type="Proteomes" id="UP000569329"/>
    </source>
</evidence>
<dbReference type="InterPro" id="IPR011711">
    <property type="entry name" value="GntR_C"/>
</dbReference>
<evidence type="ECO:0000313" key="5">
    <source>
        <dbReference type="EMBL" id="MBA8825870.1"/>
    </source>
</evidence>
<protein>
    <submittedName>
        <fullName evidence="5">DNA-binding GntR family transcriptional regulator</fullName>
    </submittedName>
</protein>
<dbReference type="Pfam" id="PF00392">
    <property type="entry name" value="GntR"/>
    <property type="match status" value="1"/>
</dbReference>
<proteinExistence type="predicted"/>
<dbReference type="InterPro" id="IPR036388">
    <property type="entry name" value="WH-like_DNA-bd_sf"/>
</dbReference>
<dbReference type="InterPro" id="IPR036390">
    <property type="entry name" value="WH_DNA-bd_sf"/>
</dbReference>
<organism evidence="5 6">
    <name type="scientific">Halosaccharopolyspora lacisalsi</name>
    <dbReference type="NCBI Taxonomy" id="1000566"/>
    <lineage>
        <taxon>Bacteria</taxon>
        <taxon>Bacillati</taxon>
        <taxon>Actinomycetota</taxon>
        <taxon>Actinomycetes</taxon>
        <taxon>Pseudonocardiales</taxon>
        <taxon>Pseudonocardiaceae</taxon>
        <taxon>Halosaccharopolyspora</taxon>
    </lineage>
</organism>
<accession>A0A839DYC7</accession>
<name>A0A839DYC7_9PSEU</name>
<dbReference type="Gene3D" id="1.10.10.10">
    <property type="entry name" value="Winged helix-like DNA-binding domain superfamily/Winged helix DNA-binding domain"/>
    <property type="match status" value="1"/>
</dbReference>
<dbReference type="CDD" id="cd07377">
    <property type="entry name" value="WHTH_GntR"/>
    <property type="match status" value="1"/>
</dbReference>
<evidence type="ECO:0000259" key="4">
    <source>
        <dbReference type="PROSITE" id="PS50949"/>
    </source>
</evidence>
<keyword evidence="6" id="KW-1185">Reference proteome</keyword>
<dbReference type="GO" id="GO:0003677">
    <property type="term" value="F:DNA binding"/>
    <property type="evidence" value="ECO:0007669"/>
    <property type="project" value="UniProtKB-KW"/>
</dbReference>